<evidence type="ECO:0000313" key="2">
    <source>
        <dbReference type="Proteomes" id="UP000807025"/>
    </source>
</evidence>
<accession>A0A9P6DDK9</accession>
<comment type="caution">
    <text evidence="1">The sequence shown here is derived from an EMBL/GenBank/DDBJ whole genome shotgun (WGS) entry which is preliminary data.</text>
</comment>
<dbReference type="Proteomes" id="UP000807025">
    <property type="component" value="Unassembled WGS sequence"/>
</dbReference>
<reference evidence="1" key="1">
    <citation type="submission" date="2020-11" db="EMBL/GenBank/DDBJ databases">
        <authorList>
            <consortium name="DOE Joint Genome Institute"/>
            <person name="Ahrendt S."/>
            <person name="Riley R."/>
            <person name="Andreopoulos W."/>
            <person name="Labutti K."/>
            <person name="Pangilinan J."/>
            <person name="Ruiz-Duenas F.J."/>
            <person name="Barrasa J.M."/>
            <person name="Sanchez-Garcia M."/>
            <person name="Camarero S."/>
            <person name="Miyauchi S."/>
            <person name="Serrano A."/>
            <person name="Linde D."/>
            <person name="Babiker R."/>
            <person name="Drula E."/>
            <person name="Ayuso-Fernandez I."/>
            <person name="Pacheco R."/>
            <person name="Padilla G."/>
            <person name="Ferreira P."/>
            <person name="Barriuso J."/>
            <person name="Kellner H."/>
            <person name="Castanera R."/>
            <person name="Alfaro M."/>
            <person name="Ramirez L."/>
            <person name="Pisabarro A.G."/>
            <person name="Kuo A."/>
            <person name="Tritt A."/>
            <person name="Lipzen A."/>
            <person name="He G."/>
            <person name="Yan M."/>
            <person name="Ng V."/>
            <person name="Cullen D."/>
            <person name="Martin F."/>
            <person name="Rosso M.-N."/>
            <person name="Henrissat B."/>
            <person name="Hibbett D."/>
            <person name="Martinez A.T."/>
            <person name="Grigoriev I.V."/>
        </authorList>
    </citation>
    <scope>NUCLEOTIDE SEQUENCE</scope>
    <source>
        <strain evidence="1">ATCC 90797</strain>
    </source>
</reference>
<name>A0A9P6DDK9_PLEER</name>
<dbReference type="EMBL" id="MU154618">
    <property type="protein sequence ID" value="KAF9491500.1"/>
    <property type="molecule type" value="Genomic_DNA"/>
</dbReference>
<dbReference type="OrthoDB" id="2654423at2759"/>
<proteinExistence type="predicted"/>
<organism evidence="1 2">
    <name type="scientific">Pleurotus eryngii</name>
    <name type="common">Boletus of the steppes</name>
    <dbReference type="NCBI Taxonomy" id="5323"/>
    <lineage>
        <taxon>Eukaryota</taxon>
        <taxon>Fungi</taxon>
        <taxon>Dikarya</taxon>
        <taxon>Basidiomycota</taxon>
        <taxon>Agaricomycotina</taxon>
        <taxon>Agaricomycetes</taxon>
        <taxon>Agaricomycetidae</taxon>
        <taxon>Agaricales</taxon>
        <taxon>Pleurotineae</taxon>
        <taxon>Pleurotaceae</taxon>
        <taxon>Pleurotus</taxon>
    </lineage>
</organism>
<sequence length="198" mass="22961">MGHGQPHLYKTSKEKANANCAKSRCSYYKQKVALAPSHKGSNSWYRADKSKYEMVTWKLMCNRSGLLNDAAMDKEVMSTLVISLVTATGKHFDSFIKASLQHYFNLLCLQYKVNYQTEIFSDDLKEIRAFHAIMEQCNMAILQLAGVRKELCASQNRERQDQETLKCLEELECYTLIRKAEVIEMQHNHQLMYQSLPY</sequence>
<protein>
    <submittedName>
        <fullName evidence="1">Uncharacterized protein</fullName>
    </submittedName>
</protein>
<gene>
    <name evidence="1" type="ORF">BDN71DRAFT_1433933</name>
</gene>
<evidence type="ECO:0000313" key="1">
    <source>
        <dbReference type="EMBL" id="KAF9491500.1"/>
    </source>
</evidence>
<dbReference type="AlphaFoldDB" id="A0A9P6DDK9"/>
<keyword evidence="2" id="KW-1185">Reference proteome</keyword>